<organism evidence="12 13">
    <name type="scientific">Candidatus Kapaibacterium thiocyanatum</name>
    <dbReference type="NCBI Taxonomy" id="1895771"/>
    <lineage>
        <taxon>Bacteria</taxon>
        <taxon>Pseudomonadati</taxon>
        <taxon>Candidatus Kapaibacteriota</taxon>
        <taxon>Candidatus Kapaibacteriia</taxon>
        <taxon>Candidatus Kapaibacteriales</taxon>
        <taxon>Candidatus Kapaibacteriaceae</taxon>
        <taxon>Candidatus Kapaibacterium</taxon>
    </lineage>
</organism>
<dbReference type="GO" id="GO:0005524">
    <property type="term" value="F:ATP binding"/>
    <property type="evidence" value="ECO:0007669"/>
    <property type="project" value="UniProtKB-KW"/>
</dbReference>
<dbReference type="Pfam" id="PF02463">
    <property type="entry name" value="SMC_N"/>
    <property type="match status" value="1"/>
</dbReference>
<dbReference type="GO" id="GO:0006310">
    <property type="term" value="P:DNA recombination"/>
    <property type="evidence" value="ECO:0007669"/>
    <property type="project" value="InterPro"/>
</dbReference>
<dbReference type="EMBL" id="MKVH01000024">
    <property type="protein sequence ID" value="OJX57201.1"/>
    <property type="molecule type" value="Genomic_DNA"/>
</dbReference>
<sequence>MLRHLSIRDFALIGTVDLDIGHGMTVLLGETGAGKSIIIDALAAALGERMSSDMLRSGARKAVVEATFDSSSMPALVKAIQDKELGWDGTDVVFRRELTSSGTSRCFVNDTPVQATVVRDLAEHIMDFHGQHDTHGLLSPARHLEVLDAAAGLSADADAVRTAWSTVTAARTALQTILDRSDSVDAERTRLQFLLDEIAGIGPEPGEDEHIAAELRRAESSEQVVAHASAAHSALYTGEGSAYDDITNAHQHLKALTGFAPDLERFLPELDAALVSIKETAKAVAAYADPEDFSPERLEELRQRQVLLQRLVRKYGTLDRAVEERQRLEQDVHTLEHMDEAMAAAERRLEETRTAAMTLAKKLSKKRTTFIVDFQKLVNDGLHEMGMPSAVFNVHHVTGELGSTGIDRIEFLLSGNAGESPKPLGRVASGGELSRVMLAVKRAIARQGAMATMVFDEIDTGISGRVARHVGDVMKGLAERHQIICITHLPQIASLADAFVSVRKTEHDGITEVQASVIDTDAALTEVARLLSGVDVTSAALDGARELMGRRTATRKR</sequence>
<dbReference type="GO" id="GO:0006281">
    <property type="term" value="P:DNA repair"/>
    <property type="evidence" value="ECO:0007669"/>
    <property type="project" value="UniProtKB-KW"/>
</dbReference>
<dbReference type="PIRSF" id="PIRSF003128">
    <property type="entry name" value="RecN"/>
    <property type="match status" value="1"/>
</dbReference>
<evidence type="ECO:0000256" key="5">
    <source>
        <dbReference type="ARBA" id="ARBA00022763"/>
    </source>
</evidence>
<dbReference type="GO" id="GO:0009432">
    <property type="term" value="P:SOS response"/>
    <property type="evidence" value="ECO:0007669"/>
    <property type="project" value="TreeGrafter"/>
</dbReference>
<dbReference type="SUPFAM" id="SSF52540">
    <property type="entry name" value="P-loop containing nucleoside triphosphate hydrolases"/>
    <property type="match status" value="1"/>
</dbReference>
<evidence type="ECO:0000313" key="13">
    <source>
        <dbReference type="Proteomes" id="UP000184233"/>
    </source>
</evidence>
<evidence type="ECO:0000256" key="8">
    <source>
        <dbReference type="ARBA" id="ARBA00033408"/>
    </source>
</evidence>
<accession>A0A1M3KXM3</accession>
<evidence type="ECO:0000259" key="11">
    <source>
        <dbReference type="Pfam" id="PF02463"/>
    </source>
</evidence>
<keyword evidence="5 9" id="KW-0227">DNA damage</keyword>
<keyword evidence="6" id="KW-0067">ATP-binding</keyword>
<dbReference type="InterPro" id="IPR027417">
    <property type="entry name" value="P-loop_NTPase"/>
</dbReference>
<dbReference type="Proteomes" id="UP000184233">
    <property type="component" value="Unassembled WGS sequence"/>
</dbReference>
<evidence type="ECO:0000256" key="4">
    <source>
        <dbReference type="ARBA" id="ARBA00022741"/>
    </source>
</evidence>
<evidence type="ECO:0000256" key="6">
    <source>
        <dbReference type="ARBA" id="ARBA00022840"/>
    </source>
</evidence>
<dbReference type="InterPro" id="IPR004604">
    <property type="entry name" value="DNA_recomb/repair_RecN"/>
</dbReference>
<name>A0A1M3KXM3_9BACT</name>
<dbReference type="PANTHER" id="PTHR11059">
    <property type="entry name" value="DNA REPAIR PROTEIN RECN"/>
    <property type="match status" value="1"/>
</dbReference>
<dbReference type="CDD" id="cd03241">
    <property type="entry name" value="ABC_RecN"/>
    <property type="match status" value="2"/>
</dbReference>
<protein>
    <recommendedName>
        <fullName evidence="3 9">DNA repair protein RecN</fullName>
    </recommendedName>
    <alternativeName>
        <fullName evidence="8 9">Recombination protein N</fullName>
    </alternativeName>
</protein>
<dbReference type="PANTHER" id="PTHR11059:SF0">
    <property type="entry name" value="DNA REPAIR PROTEIN RECN"/>
    <property type="match status" value="1"/>
</dbReference>
<comment type="caution">
    <text evidence="12">The sequence shown here is derived from an EMBL/GenBank/DDBJ whole genome shotgun (WGS) entry which is preliminary data.</text>
</comment>
<evidence type="ECO:0000256" key="3">
    <source>
        <dbReference type="ARBA" id="ARBA00021315"/>
    </source>
</evidence>
<dbReference type="STRING" id="1895771.BGO89_11945"/>
<dbReference type="InterPro" id="IPR003395">
    <property type="entry name" value="RecF/RecN/SMC_N"/>
</dbReference>
<evidence type="ECO:0000256" key="7">
    <source>
        <dbReference type="ARBA" id="ARBA00023204"/>
    </source>
</evidence>
<gene>
    <name evidence="12" type="ORF">BGO89_11945</name>
</gene>
<reference evidence="12 13" key="1">
    <citation type="submission" date="2016-09" db="EMBL/GenBank/DDBJ databases">
        <title>Genome-resolved meta-omics ties microbial dynamics to process performance in biotechnology for thiocyanate degradation.</title>
        <authorList>
            <person name="Kantor R.S."/>
            <person name="Huddy R.J."/>
            <person name="Iyer R."/>
            <person name="Thomas B.C."/>
            <person name="Brown C.T."/>
            <person name="Anantharaman K."/>
            <person name="Tringe S."/>
            <person name="Hettich R.L."/>
            <person name="Harrison S.T."/>
            <person name="Banfield J.F."/>
        </authorList>
    </citation>
    <scope>NUCLEOTIDE SEQUENCE [LARGE SCALE GENOMIC DNA]</scope>
    <source>
        <strain evidence="12">59-99</strain>
    </source>
</reference>
<keyword evidence="10" id="KW-0175">Coiled coil</keyword>
<evidence type="ECO:0000256" key="9">
    <source>
        <dbReference type="PIRNR" id="PIRNR003128"/>
    </source>
</evidence>
<dbReference type="Gene3D" id="3.40.50.300">
    <property type="entry name" value="P-loop containing nucleotide triphosphate hydrolases"/>
    <property type="match status" value="2"/>
</dbReference>
<dbReference type="NCBIfam" id="TIGR00634">
    <property type="entry name" value="recN"/>
    <property type="match status" value="1"/>
</dbReference>
<keyword evidence="4" id="KW-0547">Nucleotide-binding</keyword>
<keyword evidence="7 9" id="KW-0234">DNA repair</keyword>
<feature type="coiled-coil region" evidence="10">
    <location>
        <begin position="318"/>
        <end position="362"/>
    </location>
</feature>
<comment type="function">
    <text evidence="1 9">May be involved in recombinational repair of damaged DNA.</text>
</comment>
<dbReference type="GO" id="GO:0043590">
    <property type="term" value="C:bacterial nucleoid"/>
    <property type="evidence" value="ECO:0007669"/>
    <property type="project" value="TreeGrafter"/>
</dbReference>
<proteinExistence type="inferred from homology"/>
<evidence type="ECO:0000256" key="2">
    <source>
        <dbReference type="ARBA" id="ARBA00009441"/>
    </source>
</evidence>
<evidence type="ECO:0000256" key="10">
    <source>
        <dbReference type="SAM" id="Coils"/>
    </source>
</evidence>
<dbReference type="AlphaFoldDB" id="A0A1M3KXM3"/>
<feature type="domain" description="RecF/RecN/SMC N-terminal" evidence="11">
    <location>
        <begin position="2"/>
        <end position="507"/>
    </location>
</feature>
<evidence type="ECO:0000256" key="1">
    <source>
        <dbReference type="ARBA" id="ARBA00003618"/>
    </source>
</evidence>
<comment type="similarity">
    <text evidence="2 9">Belongs to the RecN family.</text>
</comment>
<evidence type="ECO:0000313" key="12">
    <source>
        <dbReference type="EMBL" id="OJX57201.1"/>
    </source>
</evidence>